<accession>A0A812WC06</accession>
<dbReference type="InterPro" id="IPR006186">
    <property type="entry name" value="Ser/Thr-sp_prot-phosphatase"/>
</dbReference>
<evidence type="ECO:0000256" key="3">
    <source>
        <dbReference type="ARBA" id="ARBA00022723"/>
    </source>
</evidence>
<keyword evidence="5" id="KW-0464">Manganese</keyword>
<dbReference type="EC" id="3.1.3.16" evidence="6"/>
<dbReference type="InterPro" id="IPR002048">
    <property type="entry name" value="EF_hand_dom"/>
</dbReference>
<keyword evidence="10" id="KW-1185">Reference proteome</keyword>
<dbReference type="PANTHER" id="PTHR45668">
    <property type="entry name" value="SERINE/THREONINE-PROTEIN PHOSPHATASE 5-RELATED"/>
    <property type="match status" value="1"/>
</dbReference>
<feature type="domain" description="EF-hand" evidence="8">
    <location>
        <begin position="624"/>
        <end position="659"/>
    </location>
</feature>
<dbReference type="InterPro" id="IPR029052">
    <property type="entry name" value="Metallo-depent_PP-like"/>
</dbReference>
<reference evidence="9" key="1">
    <citation type="submission" date="2021-02" db="EMBL/GenBank/DDBJ databases">
        <authorList>
            <person name="Dougan E. K."/>
            <person name="Rhodes N."/>
            <person name="Thang M."/>
            <person name="Chan C."/>
        </authorList>
    </citation>
    <scope>NUCLEOTIDE SEQUENCE</scope>
</reference>
<evidence type="ECO:0000256" key="2">
    <source>
        <dbReference type="ARBA" id="ARBA00008294"/>
    </source>
</evidence>
<keyword evidence="6" id="KW-0378">Hydrolase</keyword>
<dbReference type="Pfam" id="PF00149">
    <property type="entry name" value="Metallophos"/>
    <property type="match status" value="1"/>
</dbReference>
<dbReference type="SMART" id="SM00054">
    <property type="entry name" value="EFh"/>
    <property type="match status" value="2"/>
</dbReference>
<feature type="domain" description="EF-hand" evidence="8">
    <location>
        <begin position="764"/>
        <end position="799"/>
    </location>
</feature>
<dbReference type="PROSITE" id="PS00125">
    <property type="entry name" value="SER_THR_PHOSPHATASE"/>
    <property type="match status" value="1"/>
</dbReference>
<comment type="caution">
    <text evidence="9">The sequence shown here is derived from an EMBL/GenBank/DDBJ whole genome shotgun (WGS) entry which is preliminary data.</text>
</comment>
<dbReference type="InterPro" id="IPR011992">
    <property type="entry name" value="EF-hand-dom_pair"/>
</dbReference>
<comment type="similarity">
    <text evidence="2 6">Belongs to the PPP phosphatase family.</text>
</comment>
<dbReference type="Gene3D" id="1.10.238.10">
    <property type="entry name" value="EF-hand"/>
    <property type="match status" value="2"/>
</dbReference>
<comment type="catalytic activity">
    <reaction evidence="6">
        <text>O-phospho-L-threonyl-[protein] + H2O = L-threonyl-[protein] + phosphate</text>
        <dbReference type="Rhea" id="RHEA:47004"/>
        <dbReference type="Rhea" id="RHEA-COMP:11060"/>
        <dbReference type="Rhea" id="RHEA-COMP:11605"/>
        <dbReference type="ChEBI" id="CHEBI:15377"/>
        <dbReference type="ChEBI" id="CHEBI:30013"/>
        <dbReference type="ChEBI" id="CHEBI:43474"/>
        <dbReference type="ChEBI" id="CHEBI:61977"/>
        <dbReference type="EC" id="3.1.3.16"/>
    </reaction>
</comment>
<dbReference type="PROSITE" id="PS00018">
    <property type="entry name" value="EF_HAND_1"/>
    <property type="match status" value="1"/>
</dbReference>
<feature type="compositionally biased region" description="Acidic residues" evidence="7">
    <location>
        <begin position="94"/>
        <end position="104"/>
    </location>
</feature>
<dbReference type="OrthoDB" id="418421at2759"/>
<keyword evidence="4" id="KW-0106">Calcium</keyword>
<dbReference type="InterPro" id="IPR004843">
    <property type="entry name" value="Calcineurin-like_PHP"/>
</dbReference>
<dbReference type="AlphaFoldDB" id="A0A812WC06"/>
<proteinExistence type="inferred from homology"/>
<organism evidence="9 10">
    <name type="scientific">Symbiodinium pilosum</name>
    <name type="common">Dinoflagellate</name>
    <dbReference type="NCBI Taxonomy" id="2952"/>
    <lineage>
        <taxon>Eukaryota</taxon>
        <taxon>Sar</taxon>
        <taxon>Alveolata</taxon>
        <taxon>Dinophyceae</taxon>
        <taxon>Suessiales</taxon>
        <taxon>Symbiodiniaceae</taxon>
        <taxon>Symbiodinium</taxon>
    </lineage>
</organism>
<dbReference type="SUPFAM" id="SSF47473">
    <property type="entry name" value="EF-hand"/>
    <property type="match status" value="1"/>
</dbReference>
<dbReference type="SUPFAM" id="SSF56300">
    <property type="entry name" value="Metallo-dependent phosphatases"/>
    <property type="match status" value="1"/>
</dbReference>
<dbReference type="PROSITE" id="PS50222">
    <property type="entry name" value="EF_HAND_2"/>
    <property type="match status" value="2"/>
</dbReference>
<feature type="region of interest" description="Disordered" evidence="7">
    <location>
        <begin position="79"/>
        <end position="104"/>
    </location>
</feature>
<comment type="cofactor">
    <cofactor evidence="1">
        <name>Mn(2+)</name>
        <dbReference type="ChEBI" id="CHEBI:29035"/>
    </cofactor>
</comment>
<feature type="compositionally biased region" description="Polar residues" evidence="7">
    <location>
        <begin position="82"/>
        <end position="92"/>
    </location>
</feature>
<gene>
    <name evidence="9" type="primary">Ppef1</name>
    <name evidence="9" type="ORF">SPIL2461_LOCUS18945</name>
</gene>
<dbReference type="Gene3D" id="3.60.21.10">
    <property type="match status" value="1"/>
</dbReference>
<evidence type="ECO:0000313" key="10">
    <source>
        <dbReference type="Proteomes" id="UP000649617"/>
    </source>
</evidence>
<dbReference type="GO" id="GO:0005509">
    <property type="term" value="F:calcium ion binding"/>
    <property type="evidence" value="ECO:0007669"/>
    <property type="project" value="InterPro"/>
</dbReference>
<protein>
    <recommendedName>
        <fullName evidence="6">Serine/threonine-protein phosphatase</fullName>
        <ecNumber evidence="6">3.1.3.16</ecNumber>
    </recommendedName>
</protein>
<dbReference type="InterPro" id="IPR051134">
    <property type="entry name" value="PPP_phosphatase"/>
</dbReference>
<evidence type="ECO:0000313" key="9">
    <source>
        <dbReference type="EMBL" id="CAE7680577.1"/>
    </source>
</evidence>
<dbReference type="SMART" id="SM00156">
    <property type="entry name" value="PP2Ac"/>
    <property type="match status" value="1"/>
</dbReference>
<evidence type="ECO:0000256" key="1">
    <source>
        <dbReference type="ARBA" id="ARBA00001936"/>
    </source>
</evidence>
<evidence type="ECO:0000256" key="7">
    <source>
        <dbReference type="SAM" id="MobiDB-lite"/>
    </source>
</evidence>
<evidence type="ECO:0000256" key="6">
    <source>
        <dbReference type="RuleBase" id="RU004273"/>
    </source>
</evidence>
<dbReference type="InterPro" id="IPR018247">
    <property type="entry name" value="EF_Hand_1_Ca_BS"/>
</dbReference>
<sequence length="944" mass="106083">MPASSQNRQGKAFATWMERCEALLEEQDEANYLAKKQLAAQVRAYLANCAETHEKEQLFMRRRVGELLGDELGRYEDRAPSKFSTIATPKSQSGEDDEDEDDEELQIEDSWNSAMVRAKSVKPAIKKERAEGLDLTADELFKKLLARRSRMPVSKRYVHRCLDKFVKAWTDKYGRFSSLLPEVEVPFGGQTIVVGDTHGQLEDVLTIFLAHGTPSNRNRYVFNGDIADRGPNACEIFLLLFAFFIEDPDSLVIIRGNHEDEEMNKLTSEEGGGFHDEVLRKYTGGIFMKFEAIYKMLPLAAVVQQELFVVHGGLARNAKSNLTLPFIRDIDAGIVSCPHGGCYPLCLEEQVFQDLLWSDPQEKLGWEANPRGAGIKWGPDLTAAFLKRTGLKWIIRSHQLPEEKRGFSTHHLGLVYTLFSASNYCGTSGNKGAVCLLELRPNSSISNEEGCCLAARFEEHYAPALEHGKLKEISELPDITARRAALEEAGAARASEDIQKVGKRQERAILHRMAGKVVELRPELWEDFRKCDDKRTGKVTFCSWCDILTSVCGENFPWSMGGELWGVTEADSEEEKAAQADLPKGKRLVDYRRFLHRFDVGVNKEKWVGWKTILMKDAYEALYCRDADLKATLALFDPDHTGKVSMQNFLKVLQSEVEVDDSPGQRTSHVLSTSQLQSLAHGLFPAEDEDDDAPPELSVHEFFERFTVIYRQAKAMTGDDPLAEWRDSLNHIGHLLLKKDRMSNQPGITRVKTGASIHSRKTVFQVQRLAHQFEKGDESGDGLLTRSELVDYLKGLEGIEDVMHKGHPIGDADLEELALQLDQLSGRETGKVNLFSFLEAFIVERPAGQDFDAAEEFMCEHILSFLYRHRHAVCCGCHEADAALTGRISSGAFAEVLRGIDISLAKTRRTFSDVQIDGLAESLGEEDGSFSYFEPRPQRCVKIS</sequence>
<dbReference type="PRINTS" id="PR00114">
    <property type="entry name" value="STPHPHTASE"/>
</dbReference>
<keyword evidence="3" id="KW-0479">Metal-binding</keyword>
<dbReference type="EMBL" id="CAJNIZ010044164">
    <property type="protein sequence ID" value="CAE7680577.1"/>
    <property type="molecule type" value="Genomic_DNA"/>
</dbReference>
<evidence type="ECO:0000256" key="4">
    <source>
        <dbReference type="ARBA" id="ARBA00022837"/>
    </source>
</evidence>
<dbReference type="Proteomes" id="UP000649617">
    <property type="component" value="Unassembled WGS sequence"/>
</dbReference>
<dbReference type="PANTHER" id="PTHR45668:SF5">
    <property type="entry name" value="SERINE_THREONINE-PROTEIN PHOSPHATASE 5"/>
    <property type="match status" value="1"/>
</dbReference>
<name>A0A812WC06_SYMPI</name>
<evidence type="ECO:0000256" key="5">
    <source>
        <dbReference type="ARBA" id="ARBA00023211"/>
    </source>
</evidence>
<dbReference type="GO" id="GO:0004722">
    <property type="term" value="F:protein serine/threonine phosphatase activity"/>
    <property type="evidence" value="ECO:0007669"/>
    <property type="project" value="UniProtKB-EC"/>
</dbReference>
<evidence type="ECO:0000259" key="8">
    <source>
        <dbReference type="PROSITE" id="PS50222"/>
    </source>
</evidence>